<protein>
    <submittedName>
        <fullName evidence="2">Uncharacterized protein</fullName>
    </submittedName>
</protein>
<sequence length="107" mass="12262">MMMRLKTKFVKNVNIDGDHTFTIITTTTTTNNNTRRNKDLRRRSSSNKIICNNSINNNNNNNNNNGENGNKCIRLKKWCMAVQRVRRSALQKGNHQIPLGDTQTSKA</sequence>
<feature type="compositionally biased region" description="Low complexity" evidence="1">
    <location>
        <begin position="46"/>
        <end position="69"/>
    </location>
</feature>
<dbReference type="AlphaFoldDB" id="A0AAV3Y348"/>
<accession>A0AAV3Y348</accession>
<evidence type="ECO:0000256" key="1">
    <source>
        <dbReference type="SAM" id="MobiDB-lite"/>
    </source>
</evidence>
<evidence type="ECO:0000313" key="2">
    <source>
        <dbReference type="EMBL" id="GFN77610.1"/>
    </source>
</evidence>
<evidence type="ECO:0000313" key="3">
    <source>
        <dbReference type="Proteomes" id="UP000735302"/>
    </source>
</evidence>
<proteinExistence type="predicted"/>
<keyword evidence="3" id="KW-1185">Reference proteome</keyword>
<reference evidence="2 3" key="1">
    <citation type="journal article" date="2021" name="Elife">
        <title>Chloroplast acquisition without the gene transfer in kleptoplastic sea slugs, Plakobranchus ocellatus.</title>
        <authorList>
            <person name="Maeda T."/>
            <person name="Takahashi S."/>
            <person name="Yoshida T."/>
            <person name="Shimamura S."/>
            <person name="Takaki Y."/>
            <person name="Nagai Y."/>
            <person name="Toyoda A."/>
            <person name="Suzuki Y."/>
            <person name="Arimoto A."/>
            <person name="Ishii H."/>
            <person name="Satoh N."/>
            <person name="Nishiyama T."/>
            <person name="Hasebe M."/>
            <person name="Maruyama T."/>
            <person name="Minagawa J."/>
            <person name="Obokata J."/>
            <person name="Shigenobu S."/>
        </authorList>
    </citation>
    <scope>NUCLEOTIDE SEQUENCE [LARGE SCALE GENOMIC DNA]</scope>
</reference>
<name>A0AAV3Y348_9GAST</name>
<organism evidence="2 3">
    <name type="scientific">Plakobranchus ocellatus</name>
    <dbReference type="NCBI Taxonomy" id="259542"/>
    <lineage>
        <taxon>Eukaryota</taxon>
        <taxon>Metazoa</taxon>
        <taxon>Spiralia</taxon>
        <taxon>Lophotrochozoa</taxon>
        <taxon>Mollusca</taxon>
        <taxon>Gastropoda</taxon>
        <taxon>Heterobranchia</taxon>
        <taxon>Euthyneura</taxon>
        <taxon>Panpulmonata</taxon>
        <taxon>Sacoglossa</taxon>
        <taxon>Placobranchoidea</taxon>
        <taxon>Plakobranchidae</taxon>
        <taxon>Plakobranchus</taxon>
    </lineage>
</organism>
<comment type="caution">
    <text evidence="2">The sequence shown here is derived from an EMBL/GenBank/DDBJ whole genome shotgun (WGS) entry which is preliminary data.</text>
</comment>
<dbReference type="EMBL" id="BLXT01000492">
    <property type="protein sequence ID" value="GFN77610.1"/>
    <property type="molecule type" value="Genomic_DNA"/>
</dbReference>
<gene>
    <name evidence="2" type="ORF">PoB_000411600</name>
</gene>
<dbReference type="Proteomes" id="UP000735302">
    <property type="component" value="Unassembled WGS sequence"/>
</dbReference>
<feature type="region of interest" description="Disordered" evidence="1">
    <location>
        <begin position="30"/>
        <end position="69"/>
    </location>
</feature>